<dbReference type="InterPro" id="IPR000515">
    <property type="entry name" value="MetI-like"/>
</dbReference>
<dbReference type="RefSeq" id="WP_223074256.1">
    <property type="nucleotide sequence ID" value="NZ_JADMNK010000002.1"/>
</dbReference>
<evidence type="ECO:0000256" key="2">
    <source>
        <dbReference type="ARBA" id="ARBA00022448"/>
    </source>
</evidence>
<evidence type="ECO:0000256" key="8">
    <source>
        <dbReference type="SAM" id="Phobius"/>
    </source>
</evidence>
<dbReference type="Proteomes" id="UP000706580">
    <property type="component" value="Unassembled WGS sequence"/>
</dbReference>
<organism evidence="10 11">
    <name type="scientific">Leclercia barmai</name>
    <dbReference type="NCBI Taxonomy" id="2785629"/>
    <lineage>
        <taxon>Bacteria</taxon>
        <taxon>Pseudomonadati</taxon>
        <taxon>Pseudomonadota</taxon>
        <taxon>Gammaproteobacteria</taxon>
        <taxon>Enterobacterales</taxon>
        <taxon>Enterobacteriaceae</taxon>
        <taxon>Leclercia</taxon>
    </lineage>
</organism>
<name>A0ABS7RVV5_9ENTR</name>
<evidence type="ECO:0000313" key="11">
    <source>
        <dbReference type="Proteomes" id="UP000706580"/>
    </source>
</evidence>
<feature type="transmembrane region" description="Helical" evidence="8">
    <location>
        <begin position="317"/>
        <end position="339"/>
    </location>
</feature>
<feature type="transmembrane region" description="Helical" evidence="8">
    <location>
        <begin position="207"/>
        <end position="227"/>
    </location>
</feature>
<feature type="transmembrane region" description="Helical" evidence="8">
    <location>
        <begin position="376"/>
        <end position="394"/>
    </location>
</feature>
<sequence length="511" mass="55090">MASSLRHPLSALAWLLLGTVYLPLLPAFGLLIPPVFSADSWRALAADPQLPQALIATLVSTLIAAAGALMLALAVVAALWPGSRWRRLCNHLPWLLAIPHVAFAVSVLLVFAEGGALYRVCTICSPVMDRYGIGLGLSLAVKESAFVMWAIYASLPEKELAQKVTILRSLGYGRWQALRWLILPAIAPALGAVMLAVIAWSLSVVDVALILGPGNPPTLAVLAWQWLTQGDSVQQAKGMLVCAILLVLLELIAIAVFTGWRRWRRTIPAVSGERPTPRPLVMGQACGVLLPLAGLASIAVLVLVAGNASVTRETAGLSLTLGLLSAGIALGMILLWLEWGPQRGAFWVWLPLALPALPLVAGQYRLALMLQLDGQFIAVLWGHLLWVLPWMLLVMQPAWRRLDPRLILTARTLGWGSLKIFWLIKCPQMIRPALTAFAVGFSVSVAQYLPTLWLGSGRFTTLTTDAVALSSGGSSAVLAAQALWQLLLPMLVFAACIVLSRLIGRFRHGLR</sequence>
<evidence type="ECO:0000256" key="5">
    <source>
        <dbReference type="ARBA" id="ARBA00022692"/>
    </source>
</evidence>
<evidence type="ECO:0000259" key="9">
    <source>
        <dbReference type="PROSITE" id="PS50928"/>
    </source>
</evidence>
<feature type="transmembrane region" description="Helical" evidence="8">
    <location>
        <begin position="177"/>
        <end position="201"/>
    </location>
</feature>
<feature type="transmembrane region" description="Helical" evidence="8">
    <location>
        <begin position="436"/>
        <end position="455"/>
    </location>
</feature>
<protein>
    <submittedName>
        <fullName evidence="10">ABC transporter permease subunit</fullName>
    </submittedName>
</protein>
<reference evidence="10 11" key="1">
    <citation type="submission" date="2020-11" db="EMBL/GenBank/DDBJ databases">
        <title>Draft Genome of Enterobacter sp. strain EMC7.</title>
        <authorList>
            <person name="Barman P."/>
            <person name="Sinha S."/>
            <person name="Sen S."/>
            <person name="Chakraborty R."/>
        </authorList>
    </citation>
    <scope>NUCLEOTIDE SEQUENCE [LARGE SCALE GENOMIC DNA]</scope>
    <source>
        <strain evidence="10 11">EMC7</strain>
    </source>
</reference>
<keyword evidence="7 8" id="KW-0472">Membrane</keyword>
<evidence type="ECO:0000256" key="6">
    <source>
        <dbReference type="ARBA" id="ARBA00022989"/>
    </source>
</evidence>
<dbReference type="PANTHER" id="PTHR30183">
    <property type="entry name" value="MOLYBDENUM TRANSPORT SYSTEM PERMEASE PROTEIN MODB"/>
    <property type="match status" value="1"/>
</dbReference>
<dbReference type="InterPro" id="IPR035906">
    <property type="entry name" value="MetI-like_sf"/>
</dbReference>
<evidence type="ECO:0000256" key="4">
    <source>
        <dbReference type="ARBA" id="ARBA00022519"/>
    </source>
</evidence>
<keyword evidence="5 8" id="KW-0812">Transmembrane</keyword>
<comment type="subcellular location">
    <subcellularLocation>
        <location evidence="1">Cell inner membrane</location>
        <topology evidence="1">Multi-pass membrane protein</topology>
    </subcellularLocation>
</comment>
<proteinExistence type="predicted"/>
<feature type="transmembrane region" description="Helical" evidence="8">
    <location>
        <begin position="280"/>
        <end position="305"/>
    </location>
</feature>
<accession>A0ABS7RVV5</accession>
<comment type="caution">
    <text evidence="10">The sequence shown here is derived from an EMBL/GenBank/DDBJ whole genome shotgun (WGS) entry which is preliminary data.</text>
</comment>
<dbReference type="PANTHER" id="PTHR30183:SF6">
    <property type="entry name" value="INNER MEMBRANE ABC TRANSPORTER PERMEASE PROTEIN YNJC"/>
    <property type="match status" value="1"/>
</dbReference>
<dbReference type="PROSITE" id="PS50928">
    <property type="entry name" value="ABC_TM1"/>
    <property type="match status" value="1"/>
</dbReference>
<keyword evidence="2" id="KW-0813">Transport</keyword>
<feature type="transmembrane region" description="Helical" evidence="8">
    <location>
        <begin position="131"/>
        <end position="156"/>
    </location>
</feature>
<feature type="transmembrane region" description="Helical" evidence="8">
    <location>
        <begin position="53"/>
        <end position="80"/>
    </location>
</feature>
<keyword evidence="3" id="KW-1003">Cell membrane</keyword>
<feature type="transmembrane region" description="Helical" evidence="8">
    <location>
        <begin position="345"/>
        <end position="364"/>
    </location>
</feature>
<dbReference type="SUPFAM" id="SSF161098">
    <property type="entry name" value="MetI-like"/>
    <property type="match status" value="2"/>
</dbReference>
<evidence type="ECO:0000313" key="10">
    <source>
        <dbReference type="EMBL" id="MBZ0057501.1"/>
    </source>
</evidence>
<dbReference type="Gene3D" id="1.10.3720.10">
    <property type="entry name" value="MetI-like"/>
    <property type="match status" value="2"/>
</dbReference>
<feature type="domain" description="ABC transmembrane type-1" evidence="9">
    <location>
        <begin position="50"/>
        <end position="257"/>
    </location>
</feature>
<dbReference type="CDD" id="cd06261">
    <property type="entry name" value="TM_PBP2"/>
    <property type="match status" value="2"/>
</dbReference>
<feature type="transmembrane region" description="Helical" evidence="8">
    <location>
        <begin position="482"/>
        <end position="503"/>
    </location>
</feature>
<feature type="transmembrane region" description="Helical" evidence="8">
    <location>
        <begin position="239"/>
        <end position="260"/>
    </location>
</feature>
<keyword evidence="11" id="KW-1185">Reference proteome</keyword>
<keyword evidence="6 8" id="KW-1133">Transmembrane helix</keyword>
<dbReference type="EMBL" id="JADMNK010000002">
    <property type="protein sequence ID" value="MBZ0057501.1"/>
    <property type="molecule type" value="Genomic_DNA"/>
</dbReference>
<gene>
    <name evidence="10" type="ORF">ITX56_06645</name>
</gene>
<evidence type="ECO:0000256" key="1">
    <source>
        <dbReference type="ARBA" id="ARBA00004429"/>
    </source>
</evidence>
<evidence type="ECO:0000256" key="3">
    <source>
        <dbReference type="ARBA" id="ARBA00022475"/>
    </source>
</evidence>
<evidence type="ECO:0000256" key="7">
    <source>
        <dbReference type="ARBA" id="ARBA00023136"/>
    </source>
</evidence>
<feature type="transmembrane region" description="Helical" evidence="8">
    <location>
        <begin position="92"/>
        <end position="111"/>
    </location>
</feature>
<keyword evidence="4" id="KW-0997">Cell inner membrane</keyword>